<evidence type="ECO:0000313" key="1">
    <source>
        <dbReference type="EMBL" id="KAJ7565604.1"/>
    </source>
</evidence>
<dbReference type="Proteomes" id="UP001162992">
    <property type="component" value="Chromosome 2"/>
</dbReference>
<evidence type="ECO:0000313" key="2">
    <source>
        <dbReference type="Proteomes" id="UP001162992"/>
    </source>
</evidence>
<accession>A0ACC2EGB6</accession>
<proteinExistence type="predicted"/>
<organism evidence="1 2">
    <name type="scientific">Diphasiastrum complanatum</name>
    <name type="common">Issler's clubmoss</name>
    <name type="synonym">Lycopodium complanatum</name>
    <dbReference type="NCBI Taxonomy" id="34168"/>
    <lineage>
        <taxon>Eukaryota</taxon>
        <taxon>Viridiplantae</taxon>
        <taxon>Streptophyta</taxon>
        <taxon>Embryophyta</taxon>
        <taxon>Tracheophyta</taxon>
        <taxon>Lycopodiopsida</taxon>
        <taxon>Lycopodiales</taxon>
        <taxon>Lycopodiaceae</taxon>
        <taxon>Lycopodioideae</taxon>
        <taxon>Diphasiastrum</taxon>
    </lineage>
</organism>
<protein>
    <submittedName>
        <fullName evidence="1">Uncharacterized protein</fullName>
    </submittedName>
</protein>
<name>A0ACC2EGB6_DIPCM</name>
<sequence length="961" mass="108031">MGVPAFYRWLADKYPQIIVDAVEEEPSSNGNETEPIDLTLPNPNGFEYDNLYLDMNGIIHPCFHPEGMRPPSTFGEVFCCMFKYIDRLFAIVRPRKLLFLAIDGVAPRAKMNQQRSRRFRAAKDAAEAAAEEERLRKEFEAEGRIIPPKERTEAYDSNVITPGTQFMSSLAVALQYYVHARINNDPGWRKIKVILSDSNVPGEGEHKIMSYIRLQRNLPGFDPNTRHCLYGLDADLIMLALATHEVHFSILREIIVYAGQEEKCFLCGQQGHLASDCEGKTPSKHEEKYDVPKKPYQFLQIWLLREYLQFDLTISDALFPIDFERLIDDFVFMCFFVGNDFLPHMPTLDIREGAITLLMTVYKREFTKMSGYLTEDGEINLKRVEHFIQAVGAVEDTIFQKRARMRQAQKNRGKSDVLNSTDVEEDKVKLGAPGWKERYYAVKFGTQTPRKMAQIRQDLVLKYTEGLCWVMRYYYQGVCSWQWFYPYHYAPFASDLKELDELEITFFLGMPFKPFDQLMGVLPAASANALPEQYRSLMTDPKSPIIDFYPEDFQIDMNGKKHTWQGIAKLSFIDERRLLVETRKLEGMLSEEEANRNSIASDLLFISSSHRLAAYAVVLYDCYGHLTGMERAQVQEEIDPEASDGMSGFMALCDGELCPSRIISPVSGMPNINNNCVICVKYKLPIYHRHIAKPLEGVIFPEKTISAEDIKVSSLWHEENGRRDNVDYRRPVPGAISGPALGDAARRLLLNSLQGRSNTTGNSVQILKRQSQQALASAEVGGILDMPSSYQPYYPPNNAQVLRSRPAGPPGFEQGFSAAFGNPTVSSITSSNLNHDENYPGPSPRSSSQGGRPAVYFRPAFQSNPQQQAPGRPPPAGPNAGPGFMGRGGQQAGSSLQRPMTHTQPSPPMPPSAWGVGRGRPVQTFARGQHLAPVNFPTSDSRAGNVGRGRGVGPNHQNGTR</sequence>
<dbReference type="EMBL" id="CM055093">
    <property type="protein sequence ID" value="KAJ7565604.1"/>
    <property type="molecule type" value="Genomic_DNA"/>
</dbReference>
<keyword evidence="2" id="KW-1185">Reference proteome</keyword>
<reference evidence="2" key="1">
    <citation type="journal article" date="2024" name="Proc. Natl. Acad. Sci. U.S.A.">
        <title>Extraordinary preservation of gene collinearity over three hundred million years revealed in homosporous lycophytes.</title>
        <authorList>
            <person name="Li C."/>
            <person name="Wickell D."/>
            <person name="Kuo L.Y."/>
            <person name="Chen X."/>
            <person name="Nie B."/>
            <person name="Liao X."/>
            <person name="Peng D."/>
            <person name="Ji J."/>
            <person name="Jenkins J."/>
            <person name="Williams M."/>
            <person name="Shu S."/>
            <person name="Plott C."/>
            <person name="Barry K."/>
            <person name="Rajasekar S."/>
            <person name="Grimwood J."/>
            <person name="Han X."/>
            <person name="Sun S."/>
            <person name="Hou Z."/>
            <person name="He W."/>
            <person name="Dai G."/>
            <person name="Sun C."/>
            <person name="Schmutz J."/>
            <person name="Leebens-Mack J.H."/>
            <person name="Li F.W."/>
            <person name="Wang L."/>
        </authorList>
    </citation>
    <scope>NUCLEOTIDE SEQUENCE [LARGE SCALE GENOMIC DNA]</scope>
    <source>
        <strain evidence="2">cv. PW_Plant_1</strain>
    </source>
</reference>
<comment type="caution">
    <text evidence="1">The sequence shown here is derived from an EMBL/GenBank/DDBJ whole genome shotgun (WGS) entry which is preliminary data.</text>
</comment>
<gene>
    <name evidence="1" type="ORF">O6H91_02G066500</name>
</gene>